<sequence>MHQRTGRVTALAAVAALALMSTAPLAHATPLTEPSTSSVCDKADGSTIEYKSKDGYSKINARFCVQVTTAADGTRTVASSH</sequence>
<feature type="signal peptide" evidence="1">
    <location>
        <begin position="1"/>
        <end position="28"/>
    </location>
</feature>
<reference evidence="3" key="1">
    <citation type="journal article" date="2019" name="Int. J. Syst. Evol. Microbiol.">
        <title>The Global Catalogue of Microorganisms (GCM) 10K type strain sequencing project: providing services to taxonomists for standard genome sequencing and annotation.</title>
        <authorList>
            <consortium name="The Broad Institute Genomics Platform"/>
            <consortium name="The Broad Institute Genome Sequencing Center for Infectious Disease"/>
            <person name="Wu L."/>
            <person name="Ma J."/>
        </authorList>
    </citation>
    <scope>NUCLEOTIDE SEQUENCE [LARGE SCALE GENOMIC DNA]</scope>
    <source>
        <strain evidence="3">CGMCC 4.1622</strain>
    </source>
</reference>
<evidence type="ECO:0000313" key="3">
    <source>
        <dbReference type="Proteomes" id="UP001596066"/>
    </source>
</evidence>
<protein>
    <submittedName>
        <fullName evidence="2">Uncharacterized protein</fullName>
    </submittedName>
</protein>
<name>A0ABW0V6T7_9ACTN</name>
<feature type="chain" id="PRO_5046911059" evidence="1">
    <location>
        <begin position="29"/>
        <end position="81"/>
    </location>
</feature>
<organism evidence="2 3">
    <name type="scientific">Kitasatospora cinereorecta</name>
    <dbReference type="NCBI Taxonomy" id="285560"/>
    <lineage>
        <taxon>Bacteria</taxon>
        <taxon>Bacillati</taxon>
        <taxon>Actinomycetota</taxon>
        <taxon>Actinomycetes</taxon>
        <taxon>Kitasatosporales</taxon>
        <taxon>Streptomycetaceae</taxon>
        <taxon>Kitasatospora</taxon>
    </lineage>
</organism>
<dbReference type="EMBL" id="JBHSOC010000012">
    <property type="protein sequence ID" value="MFC5641580.1"/>
    <property type="molecule type" value="Genomic_DNA"/>
</dbReference>
<comment type="caution">
    <text evidence="2">The sequence shown here is derived from an EMBL/GenBank/DDBJ whole genome shotgun (WGS) entry which is preliminary data.</text>
</comment>
<keyword evidence="1" id="KW-0732">Signal</keyword>
<dbReference type="Proteomes" id="UP001596066">
    <property type="component" value="Unassembled WGS sequence"/>
</dbReference>
<keyword evidence="3" id="KW-1185">Reference proteome</keyword>
<proteinExistence type="predicted"/>
<evidence type="ECO:0000256" key="1">
    <source>
        <dbReference type="SAM" id="SignalP"/>
    </source>
</evidence>
<accession>A0ABW0V6T7</accession>
<evidence type="ECO:0000313" key="2">
    <source>
        <dbReference type="EMBL" id="MFC5641580.1"/>
    </source>
</evidence>
<dbReference type="RefSeq" id="WP_346146240.1">
    <property type="nucleotide sequence ID" value="NZ_BAAAUA010000026.1"/>
</dbReference>
<gene>
    <name evidence="2" type="ORF">ACFPZF_09445</name>
</gene>